<gene>
    <name evidence="2" type="ORF">SDC9_146260</name>
</gene>
<dbReference type="EMBL" id="VSSQ01045188">
    <property type="protein sequence ID" value="MPM99070.1"/>
    <property type="molecule type" value="Genomic_DNA"/>
</dbReference>
<comment type="caution">
    <text evidence="2">The sequence shown here is derived from an EMBL/GenBank/DDBJ whole genome shotgun (WGS) entry which is preliminary data.</text>
</comment>
<name>A0A645EB59_9ZZZZ</name>
<sequence length="200" mass="21687">MASGEIFVSAGMISTFSAGSFPSNSSPSSESSKSSSIAFSTSSPFPRRIISLMYRSRKMITGTGFLTIIQPLASNPPLILTSFPTSRSPSTVSFPSMVTNSPRYAFLPTFTPLPIFDHISILASEQAITSPETATPSPIITVSPDIQYWTVEWFPIITSPSTVILFVSILVLSGTRRFFKICSGSGMFSLSEKTLSRIRF</sequence>
<proteinExistence type="predicted"/>
<evidence type="ECO:0000256" key="1">
    <source>
        <dbReference type="SAM" id="Phobius"/>
    </source>
</evidence>
<keyword evidence="1" id="KW-0812">Transmembrane</keyword>
<organism evidence="2">
    <name type="scientific">bioreactor metagenome</name>
    <dbReference type="NCBI Taxonomy" id="1076179"/>
    <lineage>
        <taxon>unclassified sequences</taxon>
        <taxon>metagenomes</taxon>
        <taxon>ecological metagenomes</taxon>
    </lineage>
</organism>
<keyword evidence="1" id="KW-0472">Membrane</keyword>
<keyword evidence="1" id="KW-1133">Transmembrane helix</keyword>
<dbReference type="AlphaFoldDB" id="A0A645EB59"/>
<protein>
    <submittedName>
        <fullName evidence="2">Uncharacterized protein</fullName>
    </submittedName>
</protein>
<evidence type="ECO:0000313" key="2">
    <source>
        <dbReference type="EMBL" id="MPM99070.1"/>
    </source>
</evidence>
<accession>A0A645EB59</accession>
<reference evidence="2" key="1">
    <citation type="submission" date="2019-08" db="EMBL/GenBank/DDBJ databases">
        <authorList>
            <person name="Kucharzyk K."/>
            <person name="Murdoch R.W."/>
            <person name="Higgins S."/>
            <person name="Loffler F."/>
        </authorList>
    </citation>
    <scope>NUCLEOTIDE SEQUENCE</scope>
</reference>
<feature type="transmembrane region" description="Helical" evidence="1">
    <location>
        <begin position="153"/>
        <end position="172"/>
    </location>
</feature>